<organism evidence="2 3">
    <name type="scientific">Variovorax boronicumulans</name>
    <dbReference type="NCBI Taxonomy" id="436515"/>
    <lineage>
        <taxon>Bacteria</taxon>
        <taxon>Pseudomonadati</taxon>
        <taxon>Pseudomonadota</taxon>
        <taxon>Betaproteobacteria</taxon>
        <taxon>Burkholderiales</taxon>
        <taxon>Comamonadaceae</taxon>
        <taxon>Variovorax</taxon>
    </lineage>
</organism>
<dbReference type="CDD" id="cd20302">
    <property type="entry name" value="cupin_DAD"/>
    <property type="match status" value="1"/>
</dbReference>
<dbReference type="Pfam" id="PF12973">
    <property type="entry name" value="Cupin_7"/>
    <property type="match status" value="1"/>
</dbReference>
<evidence type="ECO:0000313" key="3">
    <source>
        <dbReference type="Proteomes" id="UP000217154"/>
    </source>
</evidence>
<dbReference type="InterPro" id="IPR014710">
    <property type="entry name" value="RmlC-like_jellyroll"/>
</dbReference>
<name>A0A286NSA1_9BURK</name>
<gene>
    <name evidence="2" type="ORF">CKY39_32275</name>
</gene>
<dbReference type="Gene3D" id="2.60.120.10">
    <property type="entry name" value="Jelly Rolls"/>
    <property type="match status" value="1"/>
</dbReference>
<dbReference type="InterPro" id="IPR025979">
    <property type="entry name" value="ChrR-like_cupin_dom"/>
</dbReference>
<dbReference type="InterPro" id="IPR011051">
    <property type="entry name" value="RmlC_Cupin_sf"/>
</dbReference>
<evidence type="ECO:0000259" key="1">
    <source>
        <dbReference type="Pfam" id="PF12973"/>
    </source>
</evidence>
<dbReference type="SUPFAM" id="SSF51182">
    <property type="entry name" value="RmlC-like cupins"/>
    <property type="match status" value="1"/>
</dbReference>
<protein>
    <recommendedName>
        <fullName evidence="1">ChrR-like cupin domain-containing protein</fullName>
    </recommendedName>
</protein>
<dbReference type="EMBL" id="CP023284">
    <property type="protein sequence ID" value="ATA57385.1"/>
    <property type="molecule type" value="Genomic_DNA"/>
</dbReference>
<sequence length="182" mass="19688">MAWEAAPRLASQADPGRITHGDTMTLTALKATPPASAAHARITLPYPHFQKLDNYPWKPWVMPGVAYKLLSINRRSGGFTCLLKVDPGTEAPVHHHLGAIEVIVLEGDIYYERNDIGRPGDYMHEPAGDIHQPRSDGGCVLFCVFEGAIAGLGEDGNVVGIIDGRSMLEMATRDGAAQHVHS</sequence>
<dbReference type="AlphaFoldDB" id="A0A286NSA1"/>
<feature type="domain" description="ChrR-like cupin" evidence="1">
    <location>
        <begin position="51"/>
        <end position="143"/>
    </location>
</feature>
<dbReference type="KEGG" id="vbo:CKY39_32275"/>
<accession>A0A286NSA1</accession>
<reference evidence="2 3" key="1">
    <citation type="submission" date="2017-09" db="EMBL/GenBank/DDBJ databases">
        <title>The diverse metabolic capabilities of V. boronicumulans make it an excellent choice for continued studies on novel biodegradation.</title>
        <authorList>
            <person name="Sun S."/>
        </authorList>
    </citation>
    <scope>NUCLEOTIDE SEQUENCE [LARGE SCALE GENOMIC DNA]</scope>
    <source>
        <strain evidence="2 3">J1</strain>
    </source>
</reference>
<dbReference type="Proteomes" id="UP000217154">
    <property type="component" value="Chromosome"/>
</dbReference>
<evidence type="ECO:0000313" key="2">
    <source>
        <dbReference type="EMBL" id="ATA57385.1"/>
    </source>
</evidence>
<proteinExistence type="predicted"/>